<comment type="caution">
    <text evidence="3">The sequence shown here is derived from an EMBL/GenBank/DDBJ whole genome shotgun (WGS) entry which is preliminary data.</text>
</comment>
<organism evidence="3 4">
    <name type="scientific">Catenuloplanes nepalensis</name>
    <dbReference type="NCBI Taxonomy" id="587533"/>
    <lineage>
        <taxon>Bacteria</taxon>
        <taxon>Bacillati</taxon>
        <taxon>Actinomycetota</taxon>
        <taxon>Actinomycetes</taxon>
        <taxon>Micromonosporales</taxon>
        <taxon>Micromonosporaceae</taxon>
        <taxon>Catenuloplanes</taxon>
    </lineage>
</organism>
<dbReference type="NCBIfam" id="NF006681">
    <property type="entry name" value="PRK09229.1-2"/>
    <property type="match status" value="1"/>
</dbReference>
<dbReference type="InterPro" id="IPR011059">
    <property type="entry name" value="Metal-dep_hydrolase_composite"/>
</dbReference>
<dbReference type="InterPro" id="IPR050287">
    <property type="entry name" value="MTA/SAH_deaminase"/>
</dbReference>
<dbReference type="SUPFAM" id="SSF51338">
    <property type="entry name" value="Composite domain of metallo-dependent hydrolases"/>
    <property type="match status" value="1"/>
</dbReference>
<dbReference type="PANTHER" id="PTHR43794:SF11">
    <property type="entry name" value="AMIDOHYDROLASE-RELATED DOMAIN-CONTAINING PROTEIN"/>
    <property type="match status" value="1"/>
</dbReference>
<feature type="domain" description="Amidohydrolase-related" evidence="2">
    <location>
        <begin position="50"/>
        <end position="411"/>
    </location>
</feature>
<dbReference type="RefSeq" id="WP_306838703.1">
    <property type="nucleotide sequence ID" value="NZ_JAUSRA010000001.1"/>
</dbReference>
<dbReference type="Proteomes" id="UP001240984">
    <property type="component" value="Unassembled WGS sequence"/>
</dbReference>
<reference evidence="3 4" key="1">
    <citation type="submission" date="2023-07" db="EMBL/GenBank/DDBJ databases">
        <title>Sequencing the genomes of 1000 actinobacteria strains.</title>
        <authorList>
            <person name="Klenk H.-P."/>
        </authorList>
    </citation>
    <scope>NUCLEOTIDE SEQUENCE [LARGE SCALE GENOMIC DNA]</scope>
    <source>
        <strain evidence="3 4">DSM 44710</strain>
    </source>
</reference>
<keyword evidence="1" id="KW-0378">Hydrolase</keyword>
<proteinExistence type="predicted"/>
<dbReference type="InterPro" id="IPR006680">
    <property type="entry name" value="Amidohydro-rel"/>
</dbReference>
<name>A0ABT9N838_9ACTN</name>
<dbReference type="EMBL" id="JAUSRA010000001">
    <property type="protein sequence ID" value="MDP9799698.1"/>
    <property type="molecule type" value="Genomic_DNA"/>
</dbReference>
<protein>
    <submittedName>
        <fullName evidence="3">Formiminoglutamate deiminase</fullName>
    </submittedName>
</protein>
<dbReference type="InterPro" id="IPR010252">
    <property type="entry name" value="HutF"/>
</dbReference>
<dbReference type="Pfam" id="PF01979">
    <property type="entry name" value="Amidohydro_1"/>
    <property type="match status" value="1"/>
</dbReference>
<dbReference type="PANTHER" id="PTHR43794">
    <property type="entry name" value="AMINOHYDROLASE SSNA-RELATED"/>
    <property type="match status" value="1"/>
</dbReference>
<keyword evidence="4" id="KW-1185">Reference proteome</keyword>
<evidence type="ECO:0000259" key="2">
    <source>
        <dbReference type="Pfam" id="PF01979"/>
    </source>
</evidence>
<dbReference type="Gene3D" id="3.20.20.140">
    <property type="entry name" value="Metal-dependent hydrolases"/>
    <property type="match status" value="1"/>
</dbReference>
<dbReference type="NCBIfam" id="TIGR02022">
    <property type="entry name" value="hutF"/>
    <property type="match status" value="1"/>
</dbReference>
<evidence type="ECO:0000313" key="4">
    <source>
        <dbReference type="Proteomes" id="UP001240984"/>
    </source>
</evidence>
<dbReference type="SUPFAM" id="SSF51556">
    <property type="entry name" value="Metallo-dependent hydrolases"/>
    <property type="match status" value="1"/>
</dbReference>
<sequence>MPLTWHADLAWLGDAPVADVLITADGGRFTSVTPGVPRPPDAERLRGLTLPGLANAHSHAFHRALRGRTHAGRGTFWTWREQMYAVAARLTPESYLRLARAVFAEMALAGITCVGEFHYLHHGPGGRRYDDPNEMGAALIDAAAQAGIRITLLDTCYLTASVAGDPLAGAALRFGDGTAAAWADRVGALKDGQTSRIGAAIHSVRAVPRDQMSEVVAWATGKPLHVHLSEQRAENDAARAVHGRTPTELLAGAGALGPRTTVVHATHLTDADVAALGASRTRACLCPTTERDLGDGLGPAAALAAAGSPLCTGSDSHAVIDPLEEARAVELHERLRTEDRGHFTTAALIRAATAGGHASLGWDDAGTITVGARADLVTVTLDSPRTAGIDPSGIVFAATASDVTDVVVDGVPIVRDGRHLRIDVAASLREALA</sequence>
<dbReference type="InterPro" id="IPR032466">
    <property type="entry name" value="Metal_Hydrolase"/>
</dbReference>
<evidence type="ECO:0000313" key="3">
    <source>
        <dbReference type="EMBL" id="MDP9799698.1"/>
    </source>
</evidence>
<evidence type="ECO:0000256" key="1">
    <source>
        <dbReference type="ARBA" id="ARBA00022801"/>
    </source>
</evidence>
<accession>A0ABT9N838</accession>
<dbReference type="Gene3D" id="2.30.40.10">
    <property type="entry name" value="Urease, subunit C, domain 1"/>
    <property type="match status" value="1"/>
</dbReference>
<gene>
    <name evidence="3" type="ORF">J2S43_008210</name>
</gene>